<keyword evidence="4" id="KW-1185">Reference proteome</keyword>
<feature type="region of interest" description="Disordered" evidence="2">
    <location>
        <begin position="730"/>
        <end position="809"/>
    </location>
</feature>
<feature type="compositionally biased region" description="Low complexity" evidence="2">
    <location>
        <begin position="790"/>
        <end position="807"/>
    </location>
</feature>
<gene>
    <name evidence="3" type="ORF">A1O7_09271</name>
</gene>
<feature type="compositionally biased region" description="Basic and acidic residues" evidence="2">
    <location>
        <begin position="459"/>
        <end position="472"/>
    </location>
</feature>
<dbReference type="EMBL" id="AMGW01000007">
    <property type="protein sequence ID" value="EXJ53934.1"/>
    <property type="molecule type" value="Genomic_DNA"/>
</dbReference>
<feature type="compositionally biased region" description="Basic and acidic residues" evidence="2">
    <location>
        <begin position="162"/>
        <end position="184"/>
    </location>
</feature>
<dbReference type="eggNOG" id="KOG2068">
    <property type="taxonomic scope" value="Eukaryota"/>
</dbReference>
<feature type="compositionally biased region" description="Polar residues" evidence="2">
    <location>
        <begin position="434"/>
        <end position="453"/>
    </location>
</feature>
<feature type="region of interest" description="Disordered" evidence="2">
    <location>
        <begin position="225"/>
        <end position="499"/>
    </location>
</feature>
<dbReference type="GeneID" id="19183834"/>
<name>W9W5U2_9EURO</name>
<dbReference type="HOGENOM" id="CLU_329284_0_0_1"/>
<sequence>MYPPLPCLMFSMGCHRGVLDVKDFPPLPITTPLPPIHSRVSSLQSYQSSGLRSSTPKIPPGFEQAHAHPPPPQRPDSPTQPARTVALRSTSTSSTPVTPAVPVLPIGPRTSTPQPKVSEVSEEESKQSKRDEKPVPQAIKLKAQVNEISLGSPKQKQTRQKVKAETEKKEDTAAEAATDRSVDKKAKKAPAVKPEKIELPPVALSSASTSLPTYKSAAETPLLESSVVATPATMSRPGTPGTTTASEPSKTSARPRVLRVTTGVTPKVAEQTPASATTERSSILPPSAARKGSRRPSLSSAQQSRPSTPAMSERPSHDASRASSPPPSIIGSAPERTKTKAQLKKERKEKSRKTTEVGETPSVASTPVVEEVAPVVARQKKQKRQRLGSGAIASADEIASPKKPTGAKLADTTDRQAANAGDPDSKRELGQIPTAASPSKRAGTTHSQPSEPSTPAPERAQEDPPLKPEDSKPAYSVRDLLHDAAEAAGPNASPTATHAALQKLLQEHVSSMPKIISSLLQSGDLSKDHPWLNPPSFNSAAYKLPPDSRRGQEYLDGNAYSANDAFGYIYLPMKEKQALKDGNAVSVADAGDRKDDLLKRCLVTPNGWVLRHLSADESEKVLELEERRQTYVEEFGDVGTMSGLGVLEMDDFTNLGGGMEKLARHGERHGVVWIVGEDGQMEDDDDEFEPFDHEDGGVDGAIGVTDEDGEDDGFEDDIDERVFDTDEHLEMPGAWEHPPRNARPPSRVASGGRINSLPGLGPHSRTNALRLPPRGPIAPECPSQPLDSETNAPAPVTTGPATTASGAIHDTTNLRLLENEALQKRVQESQKALEAARKEMEKLEKMANKKAKDINRWREGIVGALASAGVKG</sequence>
<organism evidence="3 4">
    <name type="scientific">Cladophialophora yegresii CBS 114405</name>
    <dbReference type="NCBI Taxonomy" id="1182544"/>
    <lineage>
        <taxon>Eukaryota</taxon>
        <taxon>Fungi</taxon>
        <taxon>Dikarya</taxon>
        <taxon>Ascomycota</taxon>
        <taxon>Pezizomycotina</taxon>
        <taxon>Eurotiomycetes</taxon>
        <taxon>Chaetothyriomycetidae</taxon>
        <taxon>Chaetothyriales</taxon>
        <taxon>Herpotrichiellaceae</taxon>
        <taxon>Cladophialophora</taxon>
    </lineage>
</organism>
<evidence type="ECO:0000313" key="3">
    <source>
        <dbReference type="EMBL" id="EXJ53934.1"/>
    </source>
</evidence>
<dbReference type="AlphaFoldDB" id="W9W5U2"/>
<feature type="compositionally biased region" description="Polar residues" evidence="2">
    <location>
        <begin position="240"/>
        <end position="252"/>
    </location>
</feature>
<feature type="coiled-coil region" evidence="1">
    <location>
        <begin position="819"/>
        <end position="853"/>
    </location>
</feature>
<dbReference type="Proteomes" id="UP000019473">
    <property type="component" value="Unassembled WGS sequence"/>
</dbReference>
<dbReference type="VEuPathDB" id="FungiDB:A1O7_09271"/>
<dbReference type="RefSeq" id="XP_007761449.1">
    <property type="nucleotide sequence ID" value="XM_007763259.1"/>
</dbReference>
<feature type="compositionally biased region" description="Low complexity" evidence="2">
    <location>
        <begin position="89"/>
        <end position="104"/>
    </location>
</feature>
<accession>W9W5U2</accession>
<feature type="compositionally biased region" description="Polar residues" evidence="2">
    <location>
        <begin position="146"/>
        <end position="155"/>
    </location>
</feature>
<comment type="caution">
    <text evidence="3">The sequence shown here is derived from an EMBL/GenBank/DDBJ whole genome shotgun (WGS) entry which is preliminary data.</text>
</comment>
<proteinExistence type="predicted"/>
<dbReference type="OrthoDB" id="1923159at2759"/>
<feature type="compositionally biased region" description="Basic and acidic residues" evidence="2">
    <location>
        <begin position="123"/>
        <end position="134"/>
    </location>
</feature>
<feature type="compositionally biased region" description="Polar residues" evidence="2">
    <location>
        <begin position="272"/>
        <end position="281"/>
    </location>
</feature>
<feature type="compositionally biased region" description="Low complexity" evidence="2">
    <location>
        <begin position="361"/>
        <end position="377"/>
    </location>
</feature>
<reference evidence="3 4" key="1">
    <citation type="submission" date="2013-03" db="EMBL/GenBank/DDBJ databases">
        <title>The Genome Sequence of Cladophialophora yegresii CBS 114405.</title>
        <authorList>
            <consortium name="The Broad Institute Genomics Platform"/>
            <person name="Cuomo C."/>
            <person name="de Hoog S."/>
            <person name="Gorbushina A."/>
            <person name="Walker B."/>
            <person name="Young S.K."/>
            <person name="Zeng Q."/>
            <person name="Gargeya S."/>
            <person name="Fitzgerald M."/>
            <person name="Haas B."/>
            <person name="Abouelleil A."/>
            <person name="Allen A.W."/>
            <person name="Alvarado L."/>
            <person name="Arachchi H.M."/>
            <person name="Berlin A.M."/>
            <person name="Chapman S.B."/>
            <person name="Gainer-Dewar J."/>
            <person name="Goldberg J."/>
            <person name="Griggs A."/>
            <person name="Gujja S."/>
            <person name="Hansen M."/>
            <person name="Howarth C."/>
            <person name="Imamovic A."/>
            <person name="Ireland A."/>
            <person name="Larimer J."/>
            <person name="McCowan C."/>
            <person name="Murphy C."/>
            <person name="Pearson M."/>
            <person name="Poon T.W."/>
            <person name="Priest M."/>
            <person name="Roberts A."/>
            <person name="Saif S."/>
            <person name="Shea T."/>
            <person name="Sisk P."/>
            <person name="Sykes S."/>
            <person name="Wortman J."/>
            <person name="Nusbaum C."/>
            <person name="Birren B."/>
        </authorList>
    </citation>
    <scope>NUCLEOTIDE SEQUENCE [LARGE SCALE GENOMIC DNA]</scope>
    <source>
        <strain evidence="3 4">CBS 114405</strain>
    </source>
</reference>
<keyword evidence="1" id="KW-0175">Coiled coil</keyword>
<dbReference type="STRING" id="1182544.W9W5U2"/>
<feature type="region of interest" description="Disordered" evidence="2">
    <location>
        <begin position="693"/>
        <end position="713"/>
    </location>
</feature>
<evidence type="ECO:0000313" key="4">
    <source>
        <dbReference type="Proteomes" id="UP000019473"/>
    </source>
</evidence>
<feature type="compositionally biased region" description="Polar residues" evidence="2">
    <location>
        <begin position="296"/>
        <end position="310"/>
    </location>
</feature>
<protein>
    <submittedName>
        <fullName evidence="3">Uncharacterized protein</fullName>
    </submittedName>
</protein>
<evidence type="ECO:0000256" key="2">
    <source>
        <dbReference type="SAM" id="MobiDB-lite"/>
    </source>
</evidence>
<evidence type="ECO:0000256" key="1">
    <source>
        <dbReference type="SAM" id="Coils"/>
    </source>
</evidence>
<feature type="compositionally biased region" description="Low complexity" evidence="2">
    <location>
        <begin position="36"/>
        <end position="54"/>
    </location>
</feature>
<feature type="compositionally biased region" description="Basic and acidic residues" evidence="2">
    <location>
        <begin position="335"/>
        <end position="356"/>
    </location>
</feature>
<feature type="region of interest" description="Disordered" evidence="2">
    <location>
        <begin position="31"/>
        <end position="197"/>
    </location>
</feature>